<dbReference type="PROSITE" id="PS50005">
    <property type="entry name" value="TPR"/>
    <property type="match status" value="1"/>
</dbReference>
<dbReference type="InterPro" id="IPR011990">
    <property type="entry name" value="TPR-like_helical_dom_sf"/>
</dbReference>
<evidence type="ECO:0000256" key="1">
    <source>
        <dbReference type="PROSITE-ProRule" id="PRU00339"/>
    </source>
</evidence>
<dbReference type="InterPro" id="IPR019734">
    <property type="entry name" value="TPR_rpt"/>
</dbReference>
<organism evidence="4 5">
    <name type="scientific">Desulfosporosinus acidiphilus (strain DSM 22704 / JCM 16185 / SJ4)</name>
    <dbReference type="NCBI Taxonomy" id="646529"/>
    <lineage>
        <taxon>Bacteria</taxon>
        <taxon>Bacillati</taxon>
        <taxon>Bacillota</taxon>
        <taxon>Clostridia</taxon>
        <taxon>Eubacteriales</taxon>
        <taxon>Desulfitobacteriaceae</taxon>
        <taxon>Desulfosporosinus</taxon>
    </lineage>
</organism>
<evidence type="ECO:0000256" key="3">
    <source>
        <dbReference type="SAM" id="Phobius"/>
    </source>
</evidence>
<keyword evidence="3" id="KW-1133">Transmembrane helix</keyword>
<dbReference type="Proteomes" id="UP000002892">
    <property type="component" value="Chromosome"/>
</dbReference>
<dbReference type="AlphaFoldDB" id="I4DAE6"/>
<dbReference type="eggNOG" id="COG0457">
    <property type="taxonomic scope" value="Bacteria"/>
</dbReference>
<feature type="region of interest" description="Disordered" evidence="2">
    <location>
        <begin position="182"/>
        <end position="201"/>
    </location>
</feature>
<dbReference type="Gene3D" id="1.25.40.10">
    <property type="entry name" value="Tetratricopeptide repeat domain"/>
    <property type="match status" value="1"/>
</dbReference>
<feature type="repeat" description="TPR" evidence="1">
    <location>
        <begin position="117"/>
        <end position="150"/>
    </location>
</feature>
<name>I4DAE6_DESAJ</name>
<dbReference type="SMART" id="SM00028">
    <property type="entry name" value="TPR"/>
    <property type="match status" value="2"/>
</dbReference>
<dbReference type="SUPFAM" id="SSF48452">
    <property type="entry name" value="TPR-like"/>
    <property type="match status" value="1"/>
</dbReference>
<evidence type="ECO:0000256" key="2">
    <source>
        <dbReference type="SAM" id="MobiDB-lite"/>
    </source>
</evidence>
<keyword evidence="3" id="KW-0812">Transmembrane</keyword>
<dbReference type="PROSITE" id="PS51257">
    <property type="entry name" value="PROKAR_LIPOPROTEIN"/>
    <property type="match status" value="1"/>
</dbReference>
<evidence type="ECO:0000313" key="5">
    <source>
        <dbReference type="Proteomes" id="UP000002892"/>
    </source>
</evidence>
<protein>
    <submittedName>
        <fullName evidence="4">Tetratricopeptide repeat protein</fullName>
    </submittedName>
</protein>
<keyword evidence="3" id="KW-0472">Membrane</keyword>
<dbReference type="OrthoDB" id="1723294at2"/>
<reference evidence="4 5" key="1">
    <citation type="journal article" date="2012" name="J. Bacteriol.">
        <title>Complete genome sequences of Desulfosporosinus orientis DSM765T, Desulfosporosinus youngiae DSM17734T, Desulfosporosinus meridiei DSM13257T, and Desulfosporosinus acidiphilus DSM22704T.</title>
        <authorList>
            <person name="Pester M."/>
            <person name="Brambilla E."/>
            <person name="Alazard D."/>
            <person name="Rattei T."/>
            <person name="Weinmaier T."/>
            <person name="Han J."/>
            <person name="Lucas S."/>
            <person name="Lapidus A."/>
            <person name="Cheng J.F."/>
            <person name="Goodwin L."/>
            <person name="Pitluck S."/>
            <person name="Peters L."/>
            <person name="Ovchinnikova G."/>
            <person name="Teshima H."/>
            <person name="Detter J.C."/>
            <person name="Han C.S."/>
            <person name="Tapia R."/>
            <person name="Land M.L."/>
            <person name="Hauser L."/>
            <person name="Kyrpides N.C."/>
            <person name="Ivanova N.N."/>
            <person name="Pagani I."/>
            <person name="Huntmann M."/>
            <person name="Wei C.L."/>
            <person name="Davenport K.W."/>
            <person name="Daligault H."/>
            <person name="Chain P.S."/>
            <person name="Chen A."/>
            <person name="Mavromatis K."/>
            <person name="Markowitz V."/>
            <person name="Szeto E."/>
            <person name="Mikhailova N."/>
            <person name="Pati A."/>
            <person name="Wagner M."/>
            <person name="Woyke T."/>
            <person name="Ollivier B."/>
            <person name="Klenk H.P."/>
            <person name="Spring S."/>
            <person name="Loy A."/>
        </authorList>
    </citation>
    <scope>NUCLEOTIDE SEQUENCE [LARGE SCALE GENOMIC DNA]</scope>
    <source>
        <strain evidence="5">DSM 22704 / JCM 16185 / SJ4</strain>
    </source>
</reference>
<gene>
    <name evidence="4" type="ordered locus">Desaci_3894</name>
</gene>
<proteinExistence type="predicted"/>
<dbReference type="EMBL" id="CP003639">
    <property type="protein sequence ID" value="AFM42770.1"/>
    <property type="molecule type" value="Genomic_DNA"/>
</dbReference>
<dbReference type="STRING" id="646529.Desaci_3894"/>
<sequence>MNDTKKTQKLKTVIIVVLLAACLIGAGAYGFFSNNSSSTPLSSTSSNSDYTNARNRVDTLTQQLKSSPNDIGLQQDLGDAYYDLGTAARNNAPNEAKEDYSQAVKNYQVVLKNKQDLNVITDMATAAYYSQQFDLAEQSYQKALSINPNFTPALNNYGVFLYEYKKDNASAIRMWQTALNQDPNGPNSAQLKSLIKQAQNR</sequence>
<feature type="transmembrane region" description="Helical" evidence="3">
    <location>
        <begin position="12"/>
        <end position="32"/>
    </location>
</feature>
<dbReference type="KEGG" id="dai:Desaci_3894"/>
<dbReference type="HOGENOM" id="CLU_094894_1_0_9"/>
<keyword evidence="5" id="KW-1185">Reference proteome</keyword>
<dbReference type="RefSeq" id="WP_014828757.1">
    <property type="nucleotide sequence ID" value="NC_018068.1"/>
</dbReference>
<keyword evidence="1" id="KW-0802">TPR repeat</keyword>
<evidence type="ECO:0000313" key="4">
    <source>
        <dbReference type="EMBL" id="AFM42770.1"/>
    </source>
</evidence>
<accession>I4DAE6</accession>